<sequence>MMLAIGISGCTAPPLPEDHFYRLELGAPAAIQGQLRIDGALTVQRIRMGGMYGKRPLLYSTAHAPTELRQYHYHYWVDNPARLIQEQLSMYLRGANIARGVAMPVAGATADYQVDGTVHRFEQQLDASGARVIVEIELVLSKKADTAALFAKTYRMDVKTRDATALAAAQGLGQVLTQCFAQFVMDLRNTDFH</sequence>
<evidence type="ECO:0000259" key="1">
    <source>
        <dbReference type="Pfam" id="PF03886"/>
    </source>
</evidence>
<proteinExistence type="predicted"/>
<dbReference type="AlphaFoldDB" id="A0A1F6U187"/>
<dbReference type="SUPFAM" id="SSF159594">
    <property type="entry name" value="XCC0632-like"/>
    <property type="match status" value="1"/>
</dbReference>
<dbReference type="InterPro" id="IPR005586">
    <property type="entry name" value="ABC_trans_aux"/>
</dbReference>
<evidence type="ECO:0000313" key="3">
    <source>
        <dbReference type="Proteomes" id="UP000179037"/>
    </source>
</evidence>
<dbReference type="Pfam" id="PF03886">
    <property type="entry name" value="ABC_trans_aux"/>
    <property type="match status" value="1"/>
</dbReference>
<dbReference type="STRING" id="1817768.A3A87_03210"/>
<gene>
    <name evidence="2" type="ORF">A3A87_03210</name>
</gene>
<evidence type="ECO:0000313" key="2">
    <source>
        <dbReference type="EMBL" id="OGI51144.1"/>
    </source>
</evidence>
<feature type="domain" description="ABC-type transport auxiliary lipoprotein component" evidence="1">
    <location>
        <begin position="38"/>
        <end position="182"/>
    </location>
</feature>
<accession>A0A1F6U187</accession>
<reference evidence="2 3" key="1">
    <citation type="journal article" date="2016" name="Nat. Commun.">
        <title>Thousands of microbial genomes shed light on interconnected biogeochemical processes in an aquifer system.</title>
        <authorList>
            <person name="Anantharaman K."/>
            <person name="Brown C.T."/>
            <person name="Hug L.A."/>
            <person name="Sharon I."/>
            <person name="Castelle C.J."/>
            <person name="Probst A.J."/>
            <person name="Thomas B.C."/>
            <person name="Singh A."/>
            <person name="Wilkins M.J."/>
            <person name="Karaoz U."/>
            <person name="Brodie E.L."/>
            <person name="Williams K.H."/>
            <person name="Hubbard S.S."/>
            <person name="Banfield J.F."/>
        </authorList>
    </citation>
    <scope>NUCLEOTIDE SEQUENCE [LARGE SCALE GENOMIC DNA]</scope>
</reference>
<organism evidence="2 3">
    <name type="scientific">Candidatus Muproteobacteria bacterium RIFCSPLOWO2_01_FULL_60_18</name>
    <dbReference type="NCBI Taxonomy" id="1817768"/>
    <lineage>
        <taxon>Bacteria</taxon>
        <taxon>Pseudomonadati</taxon>
        <taxon>Pseudomonadota</taxon>
        <taxon>Candidatus Muproteobacteria</taxon>
    </lineage>
</organism>
<dbReference type="EMBL" id="MFTC01000050">
    <property type="protein sequence ID" value="OGI51144.1"/>
    <property type="molecule type" value="Genomic_DNA"/>
</dbReference>
<protein>
    <recommendedName>
        <fullName evidence="1">ABC-type transport auxiliary lipoprotein component domain-containing protein</fullName>
    </recommendedName>
</protein>
<comment type="caution">
    <text evidence="2">The sequence shown here is derived from an EMBL/GenBank/DDBJ whole genome shotgun (WGS) entry which is preliminary data.</text>
</comment>
<name>A0A1F6U187_9PROT</name>
<dbReference type="Gene3D" id="3.40.50.10610">
    <property type="entry name" value="ABC-type transport auxiliary lipoprotein component"/>
    <property type="match status" value="1"/>
</dbReference>
<dbReference type="Proteomes" id="UP000179037">
    <property type="component" value="Unassembled WGS sequence"/>
</dbReference>